<dbReference type="Gene3D" id="3.40.50.12780">
    <property type="entry name" value="N-terminal domain of ligase-like"/>
    <property type="match status" value="1"/>
</dbReference>
<evidence type="ECO:0000313" key="8">
    <source>
        <dbReference type="Proteomes" id="UP000615003"/>
    </source>
</evidence>
<proteinExistence type="inferred from homology"/>
<dbReference type="PANTHER" id="PTHR43201">
    <property type="entry name" value="ACYL-COA SYNTHETASE"/>
    <property type="match status" value="1"/>
</dbReference>
<dbReference type="GeneID" id="93663416"/>
<dbReference type="GO" id="GO:0031956">
    <property type="term" value="F:medium-chain fatty acid-CoA ligase activity"/>
    <property type="evidence" value="ECO:0007669"/>
    <property type="project" value="TreeGrafter"/>
</dbReference>
<reference evidence="6 7" key="2">
    <citation type="submission" date="2017-11" db="EMBL/GenBank/DDBJ databases">
        <authorList>
            <person name="Han C.G."/>
        </authorList>
    </citation>
    <scope>NUCLEOTIDE SEQUENCE [LARGE SCALE GENOMIC DNA]</scope>
    <source>
        <strain evidence="7">ATCC 43555</strain>
        <strain evidence="6">ATCC43555</strain>
    </source>
</reference>
<dbReference type="Pfam" id="PF13193">
    <property type="entry name" value="AMP-binding_C"/>
    <property type="match status" value="1"/>
</dbReference>
<dbReference type="FunFam" id="3.40.50.12780:FF:000003">
    <property type="entry name" value="Long-chain-fatty-acid--CoA ligase FadD"/>
    <property type="match status" value="1"/>
</dbReference>
<evidence type="ECO:0000313" key="7">
    <source>
        <dbReference type="Proteomes" id="UP000238288"/>
    </source>
</evidence>
<reference evidence="5 8" key="1">
    <citation type="submission" date="2015-06" db="EMBL/GenBank/DDBJ databases">
        <title>Genome sequence of Pseudoalteromonas carrageenovora.</title>
        <authorList>
            <person name="Xie B.-B."/>
            <person name="Rong J.-C."/>
            <person name="Qin Q.-L."/>
            <person name="Zhang Y.-Z."/>
        </authorList>
    </citation>
    <scope>NUCLEOTIDE SEQUENCE [LARGE SCALE GENOMIC DNA]</scope>
    <source>
        <strain evidence="5 8">IAM 12662</strain>
    </source>
</reference>
<dbReference type="GO" id="GO:0006631">
    <property type="term" value="P:fatty acid metabolic process"/>
    <property type="evidence" value="ECO:0007669"/>
    <property type="project" value="TreeGrafter"/>
</dbReference>
<evidence type="ECO:0000259" key="4">
    <source>
        <dbReference type="Pfam" id="PF13193"/>
    </source>
</evidence>
<dbReference type="EMBL" id="LT965928">
    <property type="protein sequence ID" value="SOU40756.1"/>
    <property type="molecule type" value="Genomic_DNA"/>
</dbReference>
<evidence type="ECO:0000256" key="1">
    <source>
        <dbReference type="ARBA" id="ARBA00006432"/>
    </source>
</evidence>
<gene>
    <name evidence="6" type="primary">yngI</name>
    <name evidence="6" type="ORF">PCAR9_A21209</name>
    <name evidence="5" type="ORF">PCARR_a1384</name>
</gene>
<dbReference type="InterPro" id="IPR042099">
    <property type="entry name" value="ANL_N_sf"/>
</dbReference>
<dbReference type="Pfam" id="PF00501">
    <property type="entry name" value="AMP-binding"/>
    <property type="match status" value="1"/>
</dbReference>
<dbReference type="OrthoDB" id="9803968at2"/>
<accession>A0A2K4X8V0</accession>
<dbReference type="RefSeq" id="WP_104642558.1">
    <property type="nucleotide sequence ID" value="NZ_AQGW01000020.1"/>
</dbReference>
<feature type="domain" description="AMP-binding enzyme C-terminal" evidence="4">
    <location>
        <begin position="482"/>
        <end position="557"/>
    </location>
</feature>
<dbReference type="EC" id="6.2.1.-" evidence="6"/>
<keyword evidence="8" id="KW-1185">Reference proteome</keyword>
<dbReference type="Gene3D" id="3.30.300.30">
    <property type="match status" value="1"/>
</dbReference>
<dbReference type="SUPFAM" id="SSF56801">
    <property type="entry name" value="Acetyl-CoA synthetase-like"/>
    <property type="match status" value="1"/>
</dbReference>
<evidence type="ECO:0000313" key="5">
    <source>
        <dbReference type="EMBL" id="MBE0383091.1"/>
    </source>
</evidence>
<dbReference type="FunFam" id="3.30.300.30:FF:000008">
    <property type="entry name" value="2,3-dihydroxybenzoate-AMP ligase"/>
    <property type="match status" value="1"/>
</dbReference>
<dbReference type="PANTHER" id="PTHR43201:SF5">
    <property type="entry name" value="MEDIUM-CHAIN ACYL-COA LIGASE ACSF2, MITOCHONDRIAL"/>
    <property type="match status" value="1"/>
</dbReference>
<evidence type="ECO:0000313" key="6">
    <source>
        <dbReference type="EMBL" id="SOU40756.1"/>
    </source>
</evidence>
<keyword evidence="2 6" id="KW-0436">Ligase</keyword>
<evidence type="ECO:0000259" key="3">
    <source>
        <dbReference type="Pfam" id="PF00501"/>
    </source>
</evidence>
<dbReference type="Proteomes" id="UP000615003">
    <property type="component" value="Unassembled WGS sequence"/>
</dbReference>
<evidence type="ECO:0000256" key="2">
    <source>
        <dbReference type="ARBA" id="ARBA00022598"/>
    </source>
</evidence>
<dbReference type="InterPro" id="IPR000873">
    <property type="entry name" value="AMP-dep_synth/lig_dom"/>
</dbReference>
<dbReference type="EMBL" id="AQGW01000020">
    <property type="protein sequence ID" value="MBE0383091.1"/>
    <property type="molecule type" value="Genomic_DNA"/>
</dbReference>
<organism evidence="6 7">
    <name type="scientific">Pseudoalteromonas carrageenovora IAM 12662</name>
    <dbReference type="NCBI Taxonomy" id="1314868"/>
    <lineage>
        <taxon>Bacteria</taxon>
        <taxon>Pseudomonadati</taxon>
        <taxon>Pseudomonadota</taxon>
        <taxon>Gammaproteobacteria</taxon>
        <taxon>Alteromonadales</taxon>
        <taxon>Pseudoalteromonadaceae</taxon>
        <taxon>Pseudoalteromonas</taxon>
    </lineage>
</organism>
<dbReference type="AlphaFoldDB" id="A0A2K4X8V0"/>
<dbReference type="InterPro" id="IPR025110">
    <property type="entry name" value="AMP-bd_C"/>
</dbReference>
<dbReference type="InterPro" id="IPR020845">
    <property type="entry name" value="AMP-binding_CS"/>
</dbReference>
<name>A0A2K4X8V0_PSEVC</name>
<comment type="similarity">
    <text evidence="1">Belongs to the ATP-dependent AMP-binding enzyme family.</text>
</comment>
<dbReference type="InterPro" id="IPR045851">
    <property type="entry name" value="AMP-bd_C_sf"/>
</dbReference>
<sequence>MHTQHKAVKEVELINTLPLSQSYFKGSRNTPLTNKTIGAYFDFIVDKNPNSLAVVVNHQNIRLTYKEFQKEVNQLAMGLLAIGVKPGDRVGIWSPNNIQWCLTQFATAKIGAIMVCINPAYRPNELQYALNSVECSTLITASQFKGSNYIDMLNSLAPELKHCDNGKLSAQALPSLKNVIRIGDEISAGMFSFSDIMKMATSAHELELNAIATNLSADQDINIQFTSGTTGNPKGATLTHKNILNNALFVAESMHFTEQDKLCIPIPLYHCFAMVLGSLLCVAKGAAAIYPSDSFDAKTTLDVIEQEGCTALHGVPTMFISQLELSTFNEYDLRSLRTGVMAGSTCPEQVMRKVQTQMNMHQVLIAYGQTECSPINNITETDSSIERQVTTVGRALAHTEVKIIDELGNIQKIGLPGEVCSKGAGIMRCYWNDEEKTKATIDSDGWLHSGDLGVMDSEGFVSIVGRIKDMIIRGGENVYPREIEEVLYTYPGIQDAAIFGISDEKYGEEVCAWIQPKEDAILDEQAIREFLKDKLAYFKMPRYIRFVESYPMTVTGKLQKFKMREQMQEALSDKAFS</sequence>
<dbReference type="PROSITE" id="PS00455">
    <property type="entry name" value="AMP_BINDING"/>
    <property type="match status" value="1"/>
</dbReference>
<dbReference type="CDD" id="cd05917">
    <property type="entry name" value="FACL_like_2"/>
    <property type="match status" value="1"/>
</dbReference>
<feature type="domain" description="AMP-dependent synthetase/ligase" evidence="3">
    <location>
        <begin position="45"/>
        <end position="431"/>
    </location>
</feature>
<protein>
    <submittedName>
        <fullName evidence="5">Fatty-acyl-CoA synthase</fullName>
    </submittedName>
    <submittedName>
        <fullName evidence="6">Putative acyl-CoA synthetase YngI</fullName>
        <ecNumber evidence="6">6.2.1.-</ecNumber>
    </submittedName>
</protein>
<dbReference type="Proteomes" id="UP000238288">
    <property type="component" value="Chromosome PCAR9a"/>
</dbReference>